<feature type="chain" id="PRO_5024378750" evidence="2">
    <location>
        <begin position="40"/>
        <end position="557"/>
    </location>
</feature>
<dbReference type="InterPro" id="IPR050491">
    <property type="entry name" value="AmpC-like"/>
</dbReference>
<protein>
    <submittedName>
        <fullName evidence="5">Serine hydrolase</fullName>
    </submittedName>
</protein>
<dbReference type="InterPro" id="IPR001466">
    <property type="entry name" value="Beta-lactam-related"/>
</dbReference>
<comment type="caution">
    <text evidence="5">The sequence shown here is derived from an EMBL/GenBank/DDBJ whole genome shotgun (WGS) entry which is preliminary data.</text>
</comment>
<dbReference type="Gene3D" id="3.40.710.10">
    <property type="entry name" value="DD-peptidase/beta-lactamase superfamily"/>
    <property type="match status" value="1"/>
</dbReference>
<accession>A0A5N0TE94</accession>
<gene>
    <name evidence="5" type="ORF">F3N42_06125</name>
</gene>
<sequence>MSKASRPGTTLPAPMNRTAMTHRILLPGLLLMLAGCATAQAPATVPAAESAPAAPATANIDIDLLARYAMETFDVPGMAVGVIKDGEVVYAAGHGLREAGQPGGVNTDTLFRLASVTKAFTAAAAAVMVDDGKLSWDGPVNQVLPALRMNDPWVTANISMVDLLAHRSGLPAHAGDLLLWPVPNAFTEDDIVAALQYFPLDAGFRNGYTYDNVLYIVAAQAIEQAGGTSWGETVDTRLMAPLGLDRCFAGVIPEEQMRNLAAPHGGRGSDWSVIERNRIPRQPDKFSPAGGIACSLDDMLTWVGTQLAGGVGPDGTAVFSPAAARTMWRPHNPLGVSGAEKQLHGTNFKAYGLGWRLRDVHGVMEVSHTGSLDGWRAHVVMAPDLGLGIVTLLNSSSSAARSAVSTQILYSYLDAPPIDWVGWYRDQQSSGGGSAEQDAEPDRGPVQPARPLARYTGQYADPWFGDVAITLDEGTLRFSADKAPKFTGPLLHHDGDLFLAQWDDREVGMDAWVRFVFDPAGRVTGVRMNRQMNSPSDLDHFRFLDLVPVDNAKEANR</sequence>
<dbReference type="EMBL" id="VYXP01000003">
    <property type="protein sequence ID" value="KAA9132784.1"/>
    <property type="molecule type" value="Genomic_DNA"/>
</dbReference>
<dbReference type="InterPro" id="IPR012338">
    <property type="entry name" value="Beta-lactam/transpept-like"/>
</dbReference>
<organism evidence="5 6">
    <name type="scientific">Marinihelvus fidelis</name>
    <dbReference type="NCBI Taxonomy" id="2613842"/>
    <lineage>
        <taxon>Bacteria</taxon>
        <taxon>Pseudomonadati</taxon>
        <taxon>Pseudomonadota</taxon>
        <taxon>Gammaproteobacteria</taxon>
        <taxon>Chromatiales</taxon>
        <taxon>Wenzhouxiangellaceae</taxon>
        <taxon>Marinihelvus</taxon>
    </lineage>
</organism>
<dbReference type="SUPFAM" id="SSF56601">
    <property type="entry name" value="beta-lactamase/transpeptidase-like"/>
    <property type="match status" value="1"/>
</dbReference>
<keyword evidence="2" id="KW-0732">Signal</keyword>
<dbReference type="Pfam" id="PF00144">
    <property type="entry name" value="Beta-lactamase"/>
    <property type="match status" value="1"/>
</dbReference>
<keyword evidence="6" id="KW-1185">Reference proteome</keyword>
<dbReference type="PANTHER" id="PTHR46825">
    <property type="entry name" value="D-ALANYL-D-ALANINE-CARBOXYPEPTIDASE/ENDOPEPTIDASE AMPH"/>
    <property type="match status" value="1"/>
</dbReference>
<dbReference type="AlphaFoldDB" id="A0A5N0TE94"/>
<feature type="domain" description="Beta-lactamase-related" evidence="3">
    <location>
        <begin position="69"/>
        <end position="400"/>
    </location>
</feature>
<keyword evidence="5" id="KW-0378">Hydrolase</keyword>
<proteinExistence type="predicted"/>
<feature type="domain" description="Peptidase S12 Pab87-related C-terminal" evidence="4">
    <location>
        <begin position="447"/>
        <end position="529"/>
    </location>
</feature>
<evidence type="ECO:0000259" key="4">
    <source>
        <dbReference type="Pfam" id="PF11954"/>
    </source>
</evidence>
<dbReference type="InterPro" id="IPR021860">
    <property type="entry name" value="Peptidase_S12_Pab87-rel_C"/>
</dbReference>
<evidence type="ECO:0000256" key="1">
    <source>
        <dbReference type="SAM" id="MobiDB-lite"/>
    </source>
</evidence>
<name>A0A5N0TE94_9GAMM</name>
<dbReference type="Pfam" id="PF11954">
    <property type="entry name" value="DUF3471"/>
    <property type="match status" value="1"/>
</dbReference>
<evidence type="ECO:0000313" key="6">
    <source>
        <dbReference type="Proteomes" id="UP000325372"/>
    </source>
</evidence>
<dbReference type="Gene3D" id="2.40.128.600">
    <property type="match status" value="1"/>
</dbReference>
<dbReference type="GO" id="GO:0016787">
    <property type="term" value="F:hydrolase activity"/>
    <property type="evidence" value="ECO:0007669"/>
    <property type="project" value="UniProtKB-KW"/>
</dbReference>
<feature type="signal peptide" evidence="2">
    <location>
        <begin position="1"/>
        <end position="39"/>
    </location>
</feature>
<evidence type="ECO:0000256" key="2">
    <source>
        <dbReference type="SAM" id="SignalP"/>
    </source>
</evidence>
<evidence type="ECO:0000313" key="5">
    <source>
        <dbReference type="EMBL" id="KAA9132784.1"/>
    </source>
</evidence>
<evidence type="ECO:0000259" key="3">
    <source>
        <dbReference type="Pfam" id="PF00144"/>
    </source>
</evidence>
<dbReference type="Proteomes" id="UP000325372">
    <property type="component" value="Unassembled WGS sequence"/>
</dbReference>
<feature type="region of interest" description="Disordered" evidence="1">
    <location>
        <begin position="427"/>
        <end position="450"/>
    </location>
</feature>
<reference evidence="5 6" key="1">
    <citation type="submission" date="2019-09" db="EMBL/GenBank/DDBJ databases">
        <title>Wenzhouxiangella sp. Genome sequencing and assembly.</title>
        <authorList>
            <person name="Zhang R."/>
        </authorList>
    </citation>
    <scope>NUCLEOTIDE SEQUENCE [LARGE SCALE GENOMIC DNA]</scope>
    <source>
        <strain evidence="5 6">W260</strain>
    </source>
</reference>
<dbReference type="PANTHER" id="PTHR46825:SF15">
    <property type="entry name" value="BETA-LACTAMASE-RELATED DOMAIN-CONTAINING PROTEIN"/>
    <property type="match status" value="1"/>
</dbReference>